<evidence type="ECO:0000256" key="4">
    <source>
        <dbReference type="HAMAP-Rule" id="MF_00171"/>
    </source>
</evidence>
<dbReference type="Proteomes" id="UP000196581">
    <property type="component" value="Unassembled WGS sequence"/>
</dbReference>
<dbReference type="PANTHER" id="PTHR11142">
    <property type="entry name" value="PSEUDOURIDYLATE SYNTHASE"/>
    <property type="match status" value="1"/>
</dbReference>
<dbReference type="GO" id="GO:0031119">
    <property type="term" value="P:tRNA pseudouridine synthesis"/>
    <property type="evidence" value="ECO:0007669"/>
    <property type="project" value="UniProtKB-UniRule"/>
</dbReference>
<dbReference type="InterPro" id="IPR020097">
    <property type="entry name" value="PsdUridine_synth_TruA_a/b_dom"/>
</dbReference>
<reference evidence="11" key="1">
    <citation type="submission" date="2017-02" db="EMBL/GenBank/DDBJ databases">
        <authorList>
            <person name="Dridi B."/>
        </authorList>
    </citation>
    <scope>NUCLEOTIDE SEQUENCE [LARGE SCALE GENOMIC DNA]</scope>
    <source>
        <strain evidence="11">B Co 03.10</strain>
    </source>
</reference>
<evidence type="ECO:0000256" key="5">
    <source>
        <dbReference type="PIRSR" id="PIRSR001430-1"/>
    </source>
</evidence>
<keyword evidence="10" id="KW-0456">Lyase</keyword>
<dbReference type="InterPro" id="IPR020095">
    <property type="entry name" value="PsdUridine_synth_TruA_C"/>
</dbReference>
<evidence type="ECO:0000256" key="3">
    <source>
        <dbReference type="ARBA" id="ARBA00023235"/>
    </source>
</evidence>
<dbReference type="PANTHER" id="PTHR11142:SF0">
    <property type="entry name" value="TRNA PSEUDOURIDINE SYNTHASE-LIKE 1"/>
    <property type="match status" value="1"/>
</dbReference>
<gene>
    <name evidence="4" type="primary">truA</name>
    <name evidence="10" type="ORF">FM105_04275</name>
</gene>
<evidence type="ECO:0000256" key="1">
    <source>
        <dbReference type="ARBA" id="ARBA00009375"/>
    </source>
</evidence>
<evidence type="ECO:0000259" key="9">
    <source>
        <dbReference type="Pfam" id="PF01416"/>
    </source>
</evidence>
<dbReference type="InterPro" id="IPR020103">
    <property type="entry name" value="PsdUridine_synth_cat_dom_sf"/>
</dbReference>
<accession>A0A1X6X5P2</accession>
<organism evidence="10 11">
    <name type="scientific">Brevibacterium yomogidense</name>
    <dbReference type="NCBI Taxonomy" id="946573"/>
    <lineage>
        <taxon>Bacteria</taxon>
        <taxon>Bacillati</taxon>
        <taxon>Actinomycetota</taxon>
        <taxon>Actinomycetes</taxon>
        <taxon>Micrococcales</taxon>
        <taxon>Brevibacteriaceae</taxon>
        <taxon>Brevibacterium</taxon>
    </lineage>
</organism>
<dbReference type="InterPro" id="IPR001406">
    <property type="entry name" value="PsdUridine_synth_TruA"/>
</dbReference>
<evidence type="ECO:0000313" key="11">
    <source>
        <dbReference type="Proteomes" id="UP000196581"/>
    </source>
</evidence>
<dbReference type="InterPro" id="IPR020094">
    <property type="entry name" value="TruA/RsuA/RluB/E/F_N"/>
</dbReference>
<keyword evidence="11" id="KW-1185">Reference proteome</keyword>
<feature type="domain" description="Pseudouridine synthase I TruA alpha/beta" evidence="9">
    <location>
        <begin position="169"/>
        <end position="277"/>
    </location>
</feature>
<evidence type="ECO:0000256" key="6">
    <source>
        <dbReference type="PIRSR" id="PIRSR001430-2"/>
    </source>
</evidence>
<comment type="caution">
    <text evidence="4">Lacks conserved residue(s) required for the propagation of feature annotation.</text>
</comment>
<dbReference type="HAMAP" id="MF_00171">
    <property type="entry name" value="TruA"/>
    <property type="match status" value="1"/>
</dbReference>
<comment type="catalytic activity">
    <reaction evidence="4 7">
        <text>uridine(38/39/40) in tRNA = pseudouridine(38/39/40) in tRNA</text>
        <dbReference type="Rhea" id="RHEA:22376"/>
        <dbReference type="Rhea" id="RHEA-COMP:10085"/>
        <dbReference type="Rhea" id="RHEA-COMP:10087"/>
        <dbReference type="ChEBI" id="CHEBI:65314"/>
        <dbReference type="ChEBI" id="CHEBI:65315"/>
        <dbReference type="EC" id="5.4.99.12"/>
    </reaction>
</comment>
<dbReference type="EMBL" id="FWFF01000005">
    <property type="protein sequence ID" value="SLM94640.1"/>
    <property type="molecule type" value="Genomic_DNA"/>
</dbReference>
<dbReference type="EC" id="5.4.99.12" evidence="4"/>
<dbReference type="Pfam" id="PF01416">
    <property type="entry name" value="PseudoU_synth_1"/>
    <property type="match status" value="1"/>
</dbReference>
<dbReference type="PIRSF" id="PIRSF001430">
    <property type="entry name" value="tRNA_psdUrid_synth"/>
    <property type="match status" value="1"/>
</dbReference>
<keyword evidence="2 4" id="KW-0819">tRNA processing</keyword>
<dbReference type="SUPFAM" id="SSF55120">
    <property type="entry name" value="Pseudouridine synthase"/>
    <property type="match status" value="1"/>
</dbReference>
<evidence type="ECO:0000256" key="8">
    <source>
        <dbReference type="SAM" id="MobiDB-lite"/>
    </source>
</evidence>
<feature type="region of interest" description="Disordered" evidence="8">
    <location>
        <begin position="280"/>
        <end position="301"/>
    </location>
</feature>
<dbReference type="Gene3D" id="3.30.70.660">
    <property type="entry name" value="Pseudouridine synthase I, catalytic domain, C-terminal subdomain"/>
    <property type="match status" value="1"/>
</dbReference>
<dbReference type="GO" id="GO:0003723">
    <property type="term" value="F:RNA binding"/>
    <property type="evidence" value="ECO:0007669"/>
    <property type="project" value="InterPro"/>
</dbReference>
<dbReference type="AlphaFoldDB" id="A0A1X6X5P2"/>
<proteinExistence type="inferred from homology"/>
<protein>
    <recommendedName>
        <fullName evidence="4">tRNA pseudouridine synthase A</fullName>
        <ecNumber evidence="4">5.4.99.12</ecNumber>
    </recommendedName>
    <alternativeName>
        <fullName evidence="4">tRNA pseudouridine(38-40) synthase</fullName>
    </alternativeName>
    <alternativeName>
        <fullName evidence="4">tRNA pseudouridylate synthase I</fullName>
    </alternativeName>
    <alternativeName>
        <fullName evidence="4">tRNA-uridine isomerase I</fullName>
    </alternativeName>
</protein>
<dbReference type="GO" id="GO:0016829">
    <property type="term" value="F:lyase activity"/>
    <property type="evidence" value="ECO:0007669"/>
    <property type="project" value="UniProtKB-KW"/>
</dbReference>
<feature type="binding site" evidence="4 6">
    <location>
        <position position="135"/>
    </location>
    <ligand>
        <name>substrate</name>
    </ligand>
</feature>
<dbReference type="CDD" id="cd02570">
    <property type="entry name" value="PseudoU_synth_EcTruA"/>
    <property type="match status" value="1"/>
</dbReference>
<evidence type="ECO:0000256" key="2">
    <source>
        <dbReference type="ARBA" id="ARBA00022694"/>
    </source>
</evidence>
<evidence type="ECO:0000313" key="10">
    <source>
        <dbReference type="EMBL" id="SLM94640.1"/>
    </source>
</evidence>
<evidence type="ECO:0000256" key="7">
    <source>
        <dbReference type="RuleBase" id="RU003792"/>
    </source>
</evidence>
<dbReference type="RefSeq" id="WP_087005259.1">
    <property type="nucleotide sequence ID" value="NZ_FWFF01000005.1"/>
</dbReference>
<dbReference type="GO" id="GO:0160147">
    <property type="term" value="F:tRNA pseudouridine(38-40) synthase activity"/>
    <property type="evidence" value="ECO:0007669"/>
    <property type="project" value="UniProtKB-EC"/>
</dbReference>
<comment type="similarity">
    <text evidence="1 4 7">Belongs to the tRNA pseudouridine synthase TruA family.</text>
</comment>
<comment type="function">
    <text evidence="4">Formation of pseudouridine at positions 38, 39 and 40 in the anticodon stem and loop of transfer RNAs.</text>
</comment>
<name>A0A1X6X5P2_9MICO</name>
<comment type="subunit">
    <text evidence="4">Homodimer.</text>
</comment>
<sequence length="301" mass="32386">MTLTPDGEATRFRIDLGYVGTDFHGWAAQPSLRTVQGVLEESFATVFGQRVRTIVAGRTDAGVHARRQVVHCDLPPAALAALTGRGKRVREPADGLVSRLRGVLGHLGAPDLVIHGAQEVSAAFDARFSAVWRRYSYRIADEGALRDPLAAQHTVVHRGALDHGAMARAAGEVLGLHDFLPFCKPRPESTTIRTLLDLSVVREDSGVIALDLRADAFCHHMVRALVGGLVRVGSGAWGVTEPAQLLARAEAGADRAELPPMHLMPAHGLVLEEVGYPDGPDGWAQQAESARKRRQADELHG</sequence>
<feature type="active site" description="Nucleophile" evidence="4 5">
    <location>
        <position position="60"/>
    </location>
</feature>
<dbReference type="Gene3D" id="3.30.70.580">
    <property type="entry name" value="Pseudouridine synthase I, catalytic domain, N-terminal subdomain"/>
    <property type="match status" value="1"/>
</dbReference>
<keyword evidence="3 4" id="KW-0413">Isomerase</keyword>